<evidence type="ECO:0000256" key="1">
    <source>
        <dbReference type="ARBA" id="ARBA00004141"/>
    </source>
</evidence>
<feature type="transmembrane region" description="Helical" evidence="6">
    <location>
        <begin position="215"/>
        <end position="235"/>
    </location>
</feature>
<comment type="subcellular location">
    <subcellularLocation>
        <location evidence="6">Cell membrane</location>
        <topology evidence="6">Multi-pass membrane protein</topology>
    </subcellularLocation>
    <subcellularLocation>
        <location evidence="1">Membrane</location>
        <topology evidence="1">Multi-pass membrane protein</topology>
    </subcellularLocation>
</comment>
<protein>
    <recommendedName>
        <fullName evidence="6">Probable membrane transporter protein</fullName>
    </recommendedName>
</protein>
<gene>
    <name evidence="7" type="ORF">JOF53_001841</name>
</gene>
<organism evidence="7 8">
    <name type="scientific">Crossiella equi</name>
    <dbReference type="NCBI Taxonomy" id="130796"/>
    <lineage>
        <taxon>Bacteria</taxon>
        <taxon>Bacillati</taxon>
        <taxon>Actinomycetota</taxon>
        <taxon>Actinomycetes</taxon>
        <taxon>Pseudonocardiales</taxon>
        <taxon>Pseudonocardiaceae</taxon>
        <taxon>Crossiella</taxon>
    </lineage>
</organism>
<dbReference type="RefSeq" id="WP_209706628.1">
    <property type="nucleotide sequence ID" value="NZ_JAGIOO010000001.1"/>
</dbReference>
<evidence type="ECO:0000256" key="3">
    <source>
        <dbReference type="ARBA" id="ARBA00022692"/>
    </source>
</evidence>
<feature type="transmembrane region" description="Helical" evidence="6">
    <location>
        <begin position="150"/>
        <end position="178"/>
    </location>
</feature>
<keyword evidence="4 6" id="KW-1133">Transmembrane helix</keyword>
<comment type="similarity">
    <text evidence="2 6">Belongs to the 4-toluene sulfonate uptake permease (TSUP) (TC 2.A.102) family.</text>
</comment>
<evidence type="ECO:0000256" key="2">
    <source>
        <dbReference type="ARBA" id="ARBA00009142"/>
    </source>
</evidence>
<accession>A0ABS5A8R4</accession>
<sequence length="264" mass="26849">MPDRLSQVQHSPPRQAPLTLLAIGLTSGLLSGLFGVGGGVLIVPALVLLAGFGQKLAHGTSLAAVVPISVTGAAGYALAGQVNWPVAGLLAAGAMAGAVVGTWLLHVLPVRWLRYGFAALLLLTAVRLGLETPERLVATDLGWGDTLLMLGLGVLVGTLSGLFGVGGGIVMVPAMILLFGFSDVVAKGTSLLVVIPTGIIATVQNLRRGNTDLRAAGLLGVAGIVSAYAGVRLALLLPPRLSVLLFAALLAFTAFRMVTAKKES</sequence>
<feature type="transmembrane region" description="Helical" evidence="6">
    <location>
        <begin position="86"/>
        <end position="106"/>
    </location>
</feature>
<name>A0ABS5A8R4_9PSEU</name>
<evidence type="ECO:0000313" key="7">
    <source>
        <dbReference type="EMBL" id="MBP2472969.1"/>
    </source>
</evidence>
<dbReference type="Proteomes" id="UP001519363">
    <property type="component" value="Unassembled WGS sequence"/>
</dbReference>
<dbReference type="EMBL" id="JAGIOO010000001">
    <property type="protein sequence ID" value="MBP2472969.1"/>
    <property type="molecule type" value="Genomic_DNA"/>
</dbReference>
<feature type="transmembrane region" description="Helical" evidence="6">
    <location>
        <begin position="184"/>
        <end position="203"/>
    </location>
</feature>
<comment type="caution">
    <text evidence="7">The sequence shown here is derived from an EMBL/GenBank/DDBJ whole genome shotgun (WGS) entry which is preliminary data.</text>
</comment>
<feature type="transmembrane region" description="Helical" evidence="6">
    <location>
        <begin position="56"/>
        <end position="79"/>
    </location>
</feature>
<evidence type="ECO:0000256" key="4">
    <source>
        <dbReference type="ARBA" id="ARBA00022989"/>
    </source>
</evidence>
<feature type="transmembrane region" description="Helical" evidence="6">
    <location>
        <begin position="20"/>
        <end position="50"/>
    </location>
</feature>
<keyword evidence="8" id="KW-1185">Reference proteome</keyword>
<dbReference type="Pfam" id="PF01925">
    <property type="entry name" value="TauE"/>
    <property type="match status" value="2"/>
</dbReference>
<dbReference type="PANTHER" id="PTHR43701:SF2">
    <property type="entry name" value="MEMBRANE TRANSPORTER PROTEIN YJNA-RELATED"/>
    <property type="match status" value="1"/>
</dbReference>
<keyword evidence="5 6" id="KW-0472">Membrane</keyword>
<reference evidence="7 8" key="1">
    <citation type="submission" date="2021-03" db="EMBL/GenBank/DDBJ databases">
        <title>Sequencing the genomes of 1000 actinobacteria strains.</title>
        <authorList>
            <person name="Klenk H.-P."/>
        </authorList>
    </citation>
    <scope>NUCLEOTIDE SEQUENCE [LARGE SCALE GENOMIC DNA]</scope>
    <source>
        <strain evidence="7 8">DSM 44580</strain>
    </source>
</reference>
<evidence type="ECO:0000313" key="8">
    <source>
        <dbReference type="Proteomes" id="UP001519363"/>
    </source>
</evidence>
<evidence type="ECO:0000256" key="5">
    <source>
        <dbReference type="ARBA" id="ARBA00023136"/>
    </source>
</evidence>
<keyword evidence="6" id="KW-1003">Cell membrane</keyword>
<keyword evidence="3 6" id="KW-0812">Transmembrane</keyword>
<proteinExistence type="inferred from homology"/>
<feature type="transmembrane region" description="Helical" evidence="6">
    <location>
        <begin position="241"/>
        <end position="259"/>
    </location>
</feature>
<dbReference type="InterPro" id="IPR002781">
    <property type="entry name" value="TM_pro_TauE-like"/>
</dbReference>
<dbReference type="InterPro" id="IPR051598">
    <property type="entry name" value="TSUP/Inactive_protease-like"/>
</dbReference>
<evidence type="ECO:0000256" key="6">
    <source>
        <dbReference type="RuleBase" id="RU363041"/>
    </source>
</evidence>
<dbReference type="PANTHER" id="PTHR43701">
    <property type="entry name" value="MEMBRANE TRANSPORTER PROTEIN MJ0441-RELATED"/>
    <property type="match status" value="1"/>
</dbReference>